<evidence type="ECO:0008006" key="3">
    <source>
        <dbReference type="Google" id="ProtNLM"/>
    </source>
</evidence>
<organism evidence="1 2">
    <name type="scientific">Peteryoungia desertarenae</name>
    <dbReference type="NCBI Taxonomy" id="1813451"/>
    <lineage>
        <taxon>Bacteria</taxon>
        <taxon>Pseudomonadati</taxon>
        <taxon>Pseudomonadota</taxon>
        <taxon>Alphaproteobacteria</taxon>
        <taxon>Hyphomicrobiales</taxon>
        <taxon>Rhizobiaceae</taxon>
        <taxon>Peteryoungia</taxon>
    </lineage>
</organism>
<evidence type="ECO:0000313" key="1">
    <source>
        <dbReference type="EMBL" id="QLF68067.1"/>
    </source>
</evidence>
<dbReference type="EMBL" id="CP058350">
    <property type="protein sequence ID" value="QLF68067.1"/>
    <property type="molecule type" value="Genomic_DNA"/>
</dbReference>
<reference evidence="1 2" key="1">
    <citation type="submission" date="2020-06" db="EMBL/GenBank/DDBJ databases">
        <title>Genome sequence of Rhizobium sp strain ADMK78.</title>
        <authorList>
            <person name="Rahi P."/>
        </authorList>
    </citation>
    <scope>NUCLEOTIDE SEQUENCE [LARGE SCALE GENOMIC DNA]</scope>
    <source>
        <strain evidence="1 2">ADMK78</strain>
    </source>
</reference>
<proteinExistence type="predicted"/>
<protein>
    <recommendedName>
        <fullName evidence="3">MmcQ/YjbR family DNA-binding protein</fullName>
    </recommendedName>
</protein>
<gene>
    <name evidence="1" type="ORF">FE840_009145</name>
</gene>
<dbReference type="Proteomes" id="UP000308530">
    <property type="component" value="Chromosome"/>
</dbReference>
<accession>A0ABX6QI03</accession>
<keyword evidence="2" id="KW-1185">Reference proteome</keyword>
<dbReference type="RefSeq" id="WP_171033619.1">
    <property type="nucleotide sequence ID" value="NZ_CP058350.1"/>
</dbReference>
<name>A0ABX6QI03_9HYPH</name>
<evidence type="ECO:0000313" key="2">
    <source>
        <dbReference type="Proteomes" id="UP000308530"/>
    </source>
</evidence>
<sequence>MITLDMLRQIILALPTTEETTSWGAVSFKVNGKAMLFWNPTHDCPWSAPRFTGHVG</sequence>